<dbReference type="Pfam" id="PF17210">
    <property type="entry name" value="SdrD_B"/>
    <property type="match status" value="1"/>
</dbReference>
<evidence type="ECO:0000313" key="10">
    <source>
        <dbReference type="Proteomes" id="UP000664398"/>
    </source>
</evidence>
<feature type="compositionally biased region" description="Low complexity" evidence="4">
    <location>
        <begin position="58"/>
        <end position="82"/>
    </location>
</feature>
<accession>A0A939LUU2</accession>
<dbReference type="RefSeq" id="WP_208045299.1">
    <property type="nucleotide sequence ID" value="NZ_JAGDYL010000007.1"/>
</dbReference>
<dbReference type="Gene3D" id="2.60.40.10">
    <property type="entry name" value="Immunoglobulins"/>
    <property type="match status" value="1"/>
</dbReference>
<dbReference type="GO" id="GO:0005576">
    <property type="term" value="C:extracellular region"/>
    <property type="evidence" value="ECO:0007669"/>
    <property type="project" value="UniProtKB-SubCell"/>
</dbReference>
<keyword evidence="5" id="KW-0812">Transmembrane</keyword>
<dbReference type="GO" id="GO:0005975">
    <property type="term" value="P:carbohydrate metabolic process"/>
    <property type="evidence" value="ECO:0007669"/>
    <property type="project" value="UniProtKB-ARBA"/>
</dbReference>
<dbReference type="InterPro" id="IPR033764">
    <property type="entry name" value="Sdr_B"/>
</dbReference>
<feature type="region of interest" description="Disordered" evidence="4">
    <location>
        <begin position="107"/>
        <end position="127"/>
    </location>
</feature>
<feature type="compositionally biased region" description="Polar residues" evidence="4">
    <location>
        <begin position="654"/>
        <end position="663"/>
    </location>
</feature>
<name>A0A939LUU2_9MICO</name>
<dbReference type="InterPro" id="IPR051417">
    <property type="entry name" value="SDr/BOS_complex"/>
</dbReference>
<evidence type="ECO:0000256" key="3">
    <source>
        <dbReference type="ARBA" id="ARBA00022729"/>
    </source>
</evidence>
<keyword evidence="5" id="KW-0472">Membrane</keyword>
<keyword evidence="5" id="KW-1133">Transmembrane helix</keyword>
<dbReference type="PANTHER" id="PTHR23303">
    <property type="entry name" value="CARBOXYPEPTIDASE REGULATORY REGION-CONTAINING"/>
    <property type="match status" value="1"/>
</dbReference>
<feature type="region of interest" description="Disordered" evidence="4">
    <location>
        <begin position="37"/>
        <end position="92"/>
    </location>
</feature>
<dbReference type="Pfam" id="PF19407">
    <property type="entry name" value="DUF5979"/>
    <property type="match status" value="2"/>
</dbReference>
<feature type="domain" description="DUF5979" evidence="8">
    <location>
        <begin position="1248"/>
        <end position="1351"/>
    </location>
</feature>
<reference evidence="9" key="1">
    <citation type="submission" date="2021-03" db="EMBL/GenBank/DDBJ databases">
        <title>Leucobacter chromiisoli sp. nov., isolated from chromium-containing soil of chemical plant.</title>
        <authorList>
            <person name="Xu Z."/>
        </authorList>
    </citation>
    <scope>NUCLEOTIDE SEQUENCE</scope>
    <source>
        <strain evidence="9">A2</strain>
    </source>
</reference>
<evidence type="ECO:0000256" key="2">
    <source>
        <dbReference type="ARBA" id="ARBA00022525"/>
    </source>
</evidence>
<dbReference type="SUPFAM" id="SSF117074">
    <property type="entry name" value="Hypothetical protein PA1324"/>
    <property type="match status" value="1"/>
</dbReference>
<evidence type="ECO:0000259" key="7">
    <source>
        <dbReference type="Pfam" id="PF17210"/>
    </source>
</evidence>
<evidence type="ECO:0008006" key="11">
    <source>
        <dbReference type="Google" id="ProtNLM"/>
    </source>
</evidence>
<protein>
    <recommendedName>
        <fullName evidence="11">SD-repeat containing protein B domain-containing protein</fullName>
    </recommendedName>
</protein>
<evidence type="ECO:0000259" key="8">
    <source>
        <dbReference type="Pfam" id="PF19407"/>
    </source>
</evidence>
<feature type="domain" description="SD-repeat containing protein B" evidence="7">
    <location>
        <begin position="1125"/>
        <end position="1239"/>
    </location>
</feature>
<proteinExistence type="predicted"/>
<comment type="subcellular location">
    <subcellularLocation>
        <location evidence="1">Secreted</location>
    </subcellularLocation>
</comment>
<feature type="region of interest" description="Disordered" evidence="4">
    <location>
        <begin position="624"/>
        <end position="674"/>
    </location>
</feature>
<evidence type="ECO:0000256" key="1">
    <source>
        <dbReference type="ARBA" id="ARBA00004613"/>
    </source>
</evidence>
<keyword evidence="3 6" id="KW-0732">Signal</keyword>
<evidence type="ECO:0000256" key="5">
    <source>
        <dbReference type="SAM" id="Phobius"/>
    </source>
</evidence>
<dbReference type="EMBL" id="JAGDYL010000007">
    <property type="protein sequence ID" value="MBO1804807.1"/>
    <property type="molecule type" value="Genomic_DNA"/>
</dbReference>
<evidence type="ECO:0000256" key="4">
    <source>
        <dbReference type="SAM" id="MobiDB-lite"/>
    </source>
</evidence>
<comment type="caution">
    <text evidence="9">The sequence shown here is derived from an EMBL/GenBank/DDBJ whole genome shotgun (WGS) entry which is preliminary data.</text>
</comment>
<organism evidence="9 10">
    <name type="scientific">Leucobacter ruminantium</name>
    <dbReference type="NCBI Taxonomy" id="1289170"/>
    <lineage>
        <taxon>Bacteria</taxon>
        <taxon>Bacillati</taxon>
        <taxon>Actinomycetota</taxon>
        <taxon>Actinomycetes</taxon>
        <taxon>Micrococcales</taxon>
        <taxon>Microbacteriaceae</taxon>
        <taxon>Leucobacter</taxon>
    </lineage>
</organism>
<keyword evidence="2" id="KW-0964">Secreted</keyword>
<dbReference type="Proteomes" id="UP000664398">
    <property type="component" value="Unassembled WGS sequence"/>
</dbReference>
<feature type="transmembrane region" description="Helical" evidence="5">
    <location>
        <begin position="1503"/>
        <end position="1522"/>
    </location>
</feature>
<dbReference type="InterPro" id="IPR013783">
    <property type="entry name" value="Ig-like_fold"/>
</dbReference>
<feature type="region of interest" description="Disordered" evidence="4">
    <location>
        <begin position="383"/>
        <end position="406"/>
    </location>
</feature>
<dbReference type="InterPro" id="IPR046022">
    <property type="entry name" value="DUF5979"/>
</dbReference>
<gene>
    <name evidence="9" type="ORF">J4H91_05685</name>
</gene>
<feature type="signal peptide" evidence="6">
    <location>
        <begin position="1"/>
        <end position="37"/>
    </location>
</feature>
<feature type="chain" id="PRO_5036729718" description="SD-repeat containing protein B domain-containing protein" evidence="6">
    <location>
        <begin position="38"/>
        <end position="1533"/>
    </location>
</feature>
<sequence length="1533" mass="158565">MESPIRRRNGFTGAKRCAAVVVAMALAVGLGPTAAWAAPEPPGDGGAQETPAEVPGDAAESGAGETPTETAAEPAEGLAPTPLEAPVPAPFAGDEASLSLTITQSTGTEPFQLDNGPGHDSGPDNNIVRTNDTVTYNLGIRYEGDDQTAPTVKFELPRGQELLQLPPFCLAGSSVDPATLPAPTAPLTATSWEALPRQTVTCVLKDENMGTALNYAFIAQVRSEVPNGTVMDEVTFSVTSEQVAEPATIAPEQVTVSAAADYDLSKRIDSTDPNKGWTWQNNTACPAPNSGEACQNVIYPLTVTLPAGGKGATPLIGDISFIENLDPESFYGADVWAQMVAAAGSVADAKAKYGPQYRSWTRITSGNGSRSSLPYGGLSLGDYTTPENSVRESGTINASGTGRGEPTTITISGMDTTGITVPSTTGNGNALPANLGFVASFELSIAVPQAAVIEFGGEESGGSFAIETHNEFTDFTATALDGTPVTESEENLANNERDLTIRVERGAGVNKGFAGIPGVDGNTPPQQFMPADAVALPGPPGSGVWKDGNTVVMPGQAVYSVLMSQYSGPDMTGATNTVVACDVWDADRLSLAAHPDWNGKSEASYPGNNRPVFPVLVRSNNLDRPASQIGEPQSGVQSLKVEYSSGPAGPGAQSDCSSGTWSENPGDIANPTVDAQGRTVWDGVNRVRVTWVASHPANTLIGTVYLRMAIGQVVKDSDSTAPIGNWASQANTAGTKTAEQVFADPAKRTLMPSYNPATHQGTQGDRLWQGDARVRVHKLVENPGTGEFVDAAVPQYTSGNSIRYRLDPSLTGDVTVDGTKQRVTIEDCLPRYQVFESAMQGAGALAPQTVQMGAPAGAEITCDASRQYLKWDLGELAVGAPIEPIVVTAEILDVARNGVFTNDVVIASPADSSPVSVRSDHRQMQLVVPTGLKISKTVDPGVIEVNPDGVTNPRTLKWSVYFANIDGPPNVANVDVIDVLPADGLNSNVYTGSLRFESAAPVAGDNITVLYTKTAAAALNSDPSDASNAADGSTVWCDAPSGGAVVSGAGDAAVDCPQSNEEVTGLRFQRPGQFNPDDEFQVDILMTPVGNHSGDVYRNITSGRADGVSQGVGPARRDATVIASQIGDFVWNDLNGNGVQDAGEPGIAGVPVRLTGTDVDGNAVSLQTTTDANGKYLFAELASGDYRVTFDISGLAGYVFTQKGAGSDPALDSNADPATGEAEVTLGKDTQDLTIDAGVVQRFGGLIINKQLEGVGVKDIAAQDELVFNVVCTLGGATVFEQDVTLAVNGRTAVTSGELAPIPAGAECVVTETGAGHSDPDSLPDPVTVTIPWNPTTGESGTVTASLTNYYSAGRLQLKKVLEGDATRLAQVKDTQFEFLITCQVEEQNDSGETVRADVVSGTWKLRGGETIILGSDDRTPLTIPAGAHCFGQETDNGGATSATISSDSFENAVVVEGGKPDELQTLAITAVNTFTCANGACGPGTPGKPGTPGGLSLTGGSFAAAAVAGIALLAAGMLLLARRRRGADAAAE</sequence>
<dbReference type="PANTHER" id="PTHR23303:SF15">
    <property type="entry name" value="COLOSSIN-A"/>
    <property type="match status" value="1"/>
</dbReference>
<keyword evidence="10" id="KW-1185">Reference proteome</keyword>
<feature type="domain" description="DUF5979" evidence="8">
    <location>
        <begin position="1356"/>
        <end position="1476"/>
    </location>
</feature>
<evidence type="ECO:0000256" key="6">
    <source>
        <dbReference type="SAM" id="SignalP"/>
    </source>
</evidence>
<evidence type="ECO:0000313" key="9">
    <source>
        <dbReference type="EMBL" id="MBO1804807.1"/>
    </source>
</evidence>
<feature type="compositionally biased region" description="Polar residues" evidence="4">
    <location>
        <begin position="385"/>
        <end position="400"/>
    </location>
</feature>